<comment type="caution">
    <text evidence="2">The sequence shown here is derived from an EMBL/GenBank/DDBJ whole genome shotgun (WGS) entry which is preliminary data.</text>
</comment>
<dbReference type="Proteomes" id="UP000570361">
    <property type="component" value="Unassembled WGS sequence"/>
</dbReference>
<proteinExistence type="predicted"/>
<name>A0A7W5FKR1_9BACL</name>
<dbReference type="InterPro" id="IPR041394">
    <property type="entry name" value="HEPN_Cthe2314"/>
</dbReference>
<protein>
    <recommendedName>
        <fullName evidence="1">Cthe-2314-like HEPN domain-containing protein</fullName>
    </recommendedName>
</protein>
<gene>
    <name evidence="2" type="ORF">FHS18_000458</name>
</gene>
<dbReference type="AlphaFoldDB" id="A0A7W5FKR1"/>
<organism evidence="2 3">
    <name type="scientific">Paenibacillus phyllosphaerae</name>
    <dbReference type="NCBI Taxonomy" id="274593"/>
    <lineage>
        <taxon>Bacteria</taxon>
        <taxon>Bacillati</taxon>
        <taxon>Bacillota</taxon>
        <taxon>Bacilli</taxon>
        <taxon>Bacillales</taxon>
        <taxon>Paenibacillaceae</taxon>
        <taxon>Paenibacillus</taxon>
    </lineage>
</organism>
<reference evidence="2 3" key="1">
    <citation type="submission" date="2020-08" db="EMBL/GenBank/DDBJ databases">
        <title>Genomic Encyclopedia of Type Strains, Phase III (KMG-III): the genomes of soil and plant-associated and newly described type strains.</title>
        <authorList>
            <person name="Whitman W."/>
        </authorList>
    </citation>
    <scope>NUCLEOTIDE SEQUENCE [LARGE SCALE GENOMIC DNA]</scope>
    <source>
        <strain evidence="2 3">CECT 5862</strain>
    </source>
</reference>
<dbReference type="EMBL" id="JACHXK010000001">
    <property type="protein sequence ID" value="MBB3108430.1"/>
    <property type="molecule type" value="Genomic_DNA"/>
</dbReference>
<dbReference type="Pfam" id="PF18730">
    <property type="entry name" value="HEPN_Cthe2314"/>
    <property type="match status" value="1"/>
</dbReference>
<evidence type="ECO:0000313" key="3">
    <source>
        <dbReference type="Proteomes" id="UP000570361"/>
    </source>
</evidence>
<sequence>MLRGMFGESPREAHGRLLESIQAMEKFAAMLHKRIAAGRDDDHKLRKYEIWTYGLLASLDELEQSYYAAQKFAAMVKSDSLEAMSPQERLNYQRHIYYDKNGFIRLFALLDKLGTLLNDFLSLGTERIKSQFSYFTVLRNMREHNLHQELSGGLNALKDKHKEAVNRLRKRRNTEIHYMNSEMQDDLKQNHEDYGGYHKVEDLGAQMADSQQGLDLVIDSLLITFEYASRQMRKLR</sequence>
<accession>A0A7W5FKR1</accession>
<evidence type="ECO:0000259" key="1">
    <source>
        <dbReference type="Pfam" id="PF18730"/>
    </source>
</evidence>
<feature type="domain" description="Cthe-2314-like HEPN" evidence="1">
    <location>
        <begin position="51"/>
        <end position="228"/>
    </location>
</feature>
<dbReference type="RefSeq" id="WP_183596443.1">
    <property type="nucleotide sequence ID" value="NZ_JACHXK010000001.1"/>
</dbReference>
<evidence type="ECO:0000313" key="2">
    <source>
        <dbReference type="EMBL" id="MBB3108430.1"/>
    </source>
</evidence>
<keyword evidence="3" id="KW-1185">Reference proteome</keyword>